<feature type="compositionally biased region" description="Basic and acidic residues" evidence="1">
    <location>
        <begin position="675"/>
        <end position="695"/>
    </location>
</feature>
<keyword evidence="3" id="KW-1185">Reference proteome</keyword>
<feature type="compositionally biased region" description="Low complexity" evidence="1">
    <location>
        <begin position="1197"/>
        <end position="1211"/>
    </location>
</feature>
<feature type="compositionally biased region" description="Pro residues" evidence="1">
    <location>
        <begin position="646"/>
        <end position="656"/>
    </location>
</feature>
<feature type="compositionally biased region" description="Low complexity" evidence="1">
    <location>
        <begin position="585"/>
        <end position="598"/>
    </location>
</feature>
<accession>A0A0M4F9D9</accession>
<evidence type="ECO:0000313" key="2">
    <source>
        <dbReference type="EMBL" id="ALC48807.1"/>
    </source>
</evidence>
<reference evidence="2 3" key="1">
    <citation type="submission" date="2015-08" db="EMBL/GenBank/DDBJ databases">
        <title>Ancestral chromatin configuration constrains chromatin evolution on differentiating sex chromosomes in Drosophila.</title>
        <authorList>
            <person name="Zhou Q."/>
            <person name="Bachtrog D."/>
        </authorList>
    </citation>
    <scope>NUCLEOTIDE SEQUENCE [LARGE SCALE GENOMIC DNA]</scope>
    <source>
        <tissue evidence="2">Whole larvae</tissue>
    </source>
</reference>
<evidence type="ECO:0000313" key="3">
    <source>
        <dbReference type="Proteomes" id="UP000494163"/>
    </source>
</evidence>
<feature type="region of interest" description="Disordered" evidence="1">
    <location>
        <begin position="421"/>
        <end position="467"/>
    </location>
</feature>
<dbReference type="AlphaFoldDB" id="A0A0M4F9D9"/>
<protein>
    <submittedName>
        <fullName evidence="2">CG32681</fullName>
    </submittedName>
</protein>
<feature type="compositionally biased region" description="Low complexity" evidence="1">
    <location>
        <begin position="509"/>
        <end position="518"/>
    </location>
</feature>
<feature type="region of interest" description="Disordered" evidence="1">
    <location>
        <begin position="195"/>
        <end position="223"/>
    </location>
</feature>
<feature type="compositionally biased region" description="Polar residues" evidence="1">
    <location>
        <begin position="426"/>
        <end position="453"/>
    </location>
</feature>
<feature type="compositionally biased region" description="Polar residues" evidence="1">
    <location>
        <begin position="735"/>
        <end position="756"/>
    </location>
</feature>
<feature type="region of interest" description="Disordered" evidence="1">
    <location>
        <begin position="863"/>
        <end position="892"/>
    </location>
</feature>
<feature type="compositionally biased region" description="Pro residues" evidence="1">
    <location>
        <begin position="712"/>
        <end position="733"/>
    </location>
</feature>
<gene>
    <name evidence="2" type="ORF">Dbus_chrXg663</name>
</gene>
<evidence type="ECO:0000256" key="1">
    <source>
        <dbReference type="SAM" id="MobiDB-lite"/>
    </source>
</evidence>
<proteinExistence type="predicted"/>
<feature type="compositionally biased region" description="Low complexity" evidence="1">
    <location>
        <begin position="211"/>
        <end position="223"/>
    </location>
</feature>
<feature type="region of interest" description="Disordered" evidence="1">
    <location>
        <begin position="1134"/>
        <end position="1153"/>
    </location>
</feature>
<feature type="compositionally biased region" description="Low complexity" evidence="1">
    <location>
        <begin position="696"/>
        <end position="711"/>
    </location>
</feature>
<feature type="compositionally biased region" description="Low complexity" evidence="1">
    <location>
        <begin position="1040"/>
        <end position="1053"/>
    </location>
</feature>
<feature type="region of interest" description="Disordered" evidence="1">
    <location>
        <begin position="974"/>
        <end position="993"/>
    </location>
</feature>
<feature type="region of interest" description="Disordered" evidence="1">
    <location>
        <begin position="946"/>
        <end position="965"/>
    </location>
</feature>
<feature type="region of interest" description="Disordered" evidence="1">
    <location>
        <begin position="634"/>
        <end position="808"/>
    </location>
</feature>
<feature type="region of interest" description="Disordered" evidence="1">
    <location>
        <begin position="1189"/>
        <end position="1223"/>
    </location>
</feature>
<feature type="compositionally biased region" description="Low complexity" evidence="1">
    <location>
        <begin position="290"/>
        <end position="301"/>
    </location>
</feature>
<dbReference type="Proteomes" id="UP000494163">
    <property type="component" value="Chromosome X"/>
</dbReference>
<dbReference type="STRING" id="30019.A0A0M4F9D9"/>
<name>A0A0M4F9D9_DROBS</name>
<feature type="compositionally biased region" description="Polar residues" evidence="1">
    <location>
        <begin position="785"/>
        <end position="804"/>
    </location>
</feature>
<feature type="compositionally biased region" description="Polar residues" evidence="1">
    <location>
        <begin position="1026"/>
        <end position="1035"/>
    </location>
</feature>
<feature type="region of interest" description="Disordered" evidence="1">
    <location>
        <begin position="502"/>
        <end position="600"/>
    </location>
</feature>
<feature type="region of interest" description="Disordered" evidence="1">
    <location>
        <begin position="285"/>
        <end position="315"/>
    </location>
</feature>
<feature type="region of interest" description="Disordered" evidence="1">
    <location>
        <begin position="1026"/>
        <end position="1062"/>
    </location>
</feature>
<dbReference type="EMBL" id="CP012528">
    <property type="protein sequence ID" value="ALC48807.1"/>
    <property type="molecule type" value="Genomic_DNA"/>
</dbReference>
<sequence length="1248" mass="140010">MGERRRQERLLLPDLATEWYRKQKNFLATADGQPMAEECLAARRTESRPQRLRCKYELSAAPQRRLEPSCFKHISSEFFELLQNYEEDMSKRCPLYGMPLKYWNRTMPCCDCEAEQAPAVCAVDEQCLGDQSLAWQHQQQEQQQHDAKVAAEQQAAARAAAKASEDASAAAAAEAAAAASCDEQTDEQLQLQRYAQGEQSDGQADLLASHQQPTSEQYQQQQQQKYQQQQQQQNYQQQQQQQNYQQQQQQQSYQQSKLRQSQQQQLQQQQQQERPQQLMFRSENQIQEAQSQLSQLQSDDQAYSEHLDSSSCNESTCPYRRPCYESSAAAAKHCPHSPYRDFGAVTYGPQAVSTMTSTSATHKRKGILGGLACLCKRALHPGRHLLYGLSGRHTPNGSGSVRCTYKDQLYSQLKLSRQPKRHCWKQPNTEAEATERSGSTSTLVSAQNASSDATLRPAPETRQSDLQLPQTASLLLPRLPRLNCRRNFSAAQEYQQLLRVVARKRHKPSSNNNKTTKPTKSKTTEKIMKPTTATTTAATPESSSKRRRAATAKRQSGSNCPTGGSRRSKSPTPTKSTPKSRRSRSPSPTRTPSPASSPLKAQRRFVATTPGPSDVHSVSYQSILSGSSINSEQWSVQSEAIRQPRSQPPPQTPPQPRKYRLRARSAESLVYPKITPERRRVAEPEYSDDNSKEFEPSLLTNSSISWSRSRLSPPPPPPPPPVQRFPEQPPPPLGASTSDLSASRTPANSFDGTSFESRAETHAMGAMRQSDDRPSGSKPLKLSSIRMQPATSATNATSSYQLTPGCSEESLETRQQERLSAMTRYQNPPSLLLPKRTNLGLLPSLFLRQPQLNERLIRRRAATVKTKKPPWQPPLSKPQSGLRTRRPPPQRQTKLVLSKQLAHAQRWLNLLQLQQQPQLAEPTLVNTSKRSRSGCDVQRQHEEMRGYATPCSSTSNLHGGQRQGRQRAHLFDFDDKSDEGSPRWSPNLQTAPMPCSILKTPAKQFSKPWSESRRVNFKTDVRSLFKSNAPRNSSPLPACQHQQPHSFHFQQSPAARPMPHAARCQQPSLFALPSTSSSSTHNNYDNNSYSYNQLSEPTPLLVPRGAYATRKRPVQPPPVTLVSDLDLHSYHRTPRHILPQQPPARSTAGTTCPPYAKQRNASVRAATAATAALDLLLSQAQRLRHCTQRLPDPYTCSSPRRQPSQSQSQSEAEPEPIPLIIPPSHSGLLLERCLSTQWPEQLQQQQQR</sequence>
<organism evidence="2 3">
    <name type="scientific">Drosophila busckii</name>
    <name type="common">Fruit fly</name>
    <dbReference type="NCBI Taxonomy" id="30019"/>
    <lineage>
        <taxon>Eukaryota</taxon>
        <taxon>Metazoa</taxon>
        <taxon>Ecdysozoa</taxon>
        <taxon>Arthropoda</taxon>
        <taxon>Hexapoda</taxon>
        <taxon>Insecta</taxon>
        <taxon>Pterygota</taxon>
        <taxon>Neoptera</taxon>
        <taxon>Endopterygota</taxon>
        <taxon>Diptera</taxon>
        <taxon>Brachycera</taxon>
        <taxon>Muscomorpha</taxon>
        <taxon>Ephydroidea</taxon>
        <taxon>Drosophilidae</taxon>
        <taxon>Drosophila</taxon>
    </lineage>
</organism>